<reference evidence="8" key="1">
    <citation type="journal article" date="2012" name="Mol. Plant Microbe Interact.">
        <title>A highly conserved effector in Fusarium oxysporum is required for full virulence on Arabidopsis.</title>
        <authorList>
            <person name="Thatcher L.F."/>
            <person name="Gardiner D.M."/>
            <person name="Kazan K."/>
            <person name="Manners J."/>
        </authorList>
    </citation>
    <scope>NUCLEOTIDE SEQUENCE [LARGE SCALE GENOMIC DNA]</scope>
    <source>
        <strain evidence="8">Fo5176</strain>
    </source>
</reference>
<feature type="domain" description="Rhodopsin" evidence="7">
    <location>
        <begin position="27"/>
        <end position="239"/>
    </location>
</feature>
<sequence>MTSCSAPVRHDAKHLSTITIILTIVSWVLLIQRFFSISGVVSSTININHVLPSGLGRDVWTLKPDQIYQFGFYFYIVSVLYPFQVTTLKLAMLCLYLRIFPSEGIRKVIWGTAAIVSCRPISHIWNKWDGEHEGRCVDIALIAWTNAAISIALSLWLIVIPLWKVRSLEMKRHKKVGVAIMFILGTFDTIVSILRLSSLISFRNNVNATLSYAQVIKWSTIEINVGLYCVCIPTLRLVLVEVYSKLLATRRALSGGNEYGTSNSRRRVHGWPRNTIITSRIEMDPSGRERWQHGSRVNDNGDKIYRFRQALKPGNAIVGTKTSMVTYDETDEEELISSAQACQKELRAGRSL</sequence>
<dbReference type="STRING" id="660025.F9GD81"/>
<evidence type="ECO:0000256" key="6">
    <source>
        <dbReference type="SAM" id="Phobius"/>
    </source>
</evidence>
<comment type="caution">
    <text evidence="8">The sequence shown here is derived from an EMBL/GenBank/DDBJ whole genome shotgun (WGS) entry which is preliminary data.</text>
</comment>
<dbReference type="InterPro" id="IPR049326">
    <property type="entry name" value="Rhodopsin_dom_fungi"/>
</dbReference>
<feature type="transmembrane region" description="Helical" evidence="6">
    <location>
        <begin position="15"/>
        <end position="35"/>
    </location>
</feature>
<comment type="similarity">
    <text evidence="5">Belongs to the SAT4 family.</text>
</comment>
<evidence type="ECO:0000259" key="7">
    <source>
        <dbReference type="Pfam" id="PF20684"/>
    </source>
</evidence>
<feature type="transmembrane region" description="Helical" evidence="6">
    <location>
        <begin position="137"/>
        <end position="163"/>
    </location>
</feature>
<dbReference type="GO" id="GO:0016020">
    <property type="term" value="C:membrane"/>
    <property type="evidence" value="ECO:0007669"/>
    <property type="project" value="UniProtKB-SubCell"/>
</dbReference>
<dbReference type="InterPro" id="IPR052337">
    <property type="entry name" value="SAT4-like"/>
</dbReference>
<keyword evidence="4 6" id="KW-0472">Membrane</keyword>
<evidence type="ECO:0000256" key="2">
    <source>
        <dbReference type="ARBA" id="ARBA00022692"/>
    </source>
</evidence>
<dbReference type="PANTHER" id="PTHR33048">
    <property type="entry name" value="PTH11-LIKE INTEGRAL MEMBRANE PROTEIN (AFU_ORTHOLOGUE AFUA_5G11245)"/>
    <property type="match status" value="1"/>
</dbReference>
<dbReference type="AlphaFoldDB" id="F9GD81"/>
<comment type="subcellular location">
    <subcellularLocation>
        <location evidence="1">Membrane</location>
        <topology evidence="1">Multi-pass membrane protein</topology>
    </subcellularLocation>
</comment>
<proteinExistence type="inferred from homology"/>
<dbReference type="PANTHER" id="PTHR33048:SF143">
    <property type="entry name" value="EXTRACELLULAR MEMBRANE PROTEIN CFEM DOMAIN-CONTAINING PROTEIN-RELATED"/>
    <property type="match status" value="1"/>
</dbReference>
<evidence type="ECO:0000256" key="3">
    <source>
        <dbReference type="ARBA" id="ARBA00022989"/>
    </source>
</evidence>
<accession>F9GD81</accession>
<name>F9GD81_FUSOF</name>
<dbReference type="Pfam" id="PF20684">
    <property type="entry name" value="Fung_rhodopsin"/>
    <property type="match status" value="1"/>
</dbReference>
<keyword evidence="3 6" id="KW-1133">Transmembrane helix</keyword>
<dbReference type="OrthoDB" id="5113978at2759"/>
<evidence type="ECO:0000313" key="8">
    <source>
        <dbReference type="EMBL" id="EGU72884.1"/>
    </source>
</evidence>
<evidence type="ECO:0000256" key="1">
    <source>
        <dbReference type="ARBA" id="ARBA00004141"/>
    </source>
</evidence>
<dbReference type="EMBL" id="AFQF01005362">
    <property type="protein sequence ID" value="EGU72884.1"/>
    <property type="molecule type" value="Genomic_DNA"/>
</dbReference>
<keyword evidence="2 6" id="KW-0812">Transmembrane</keyword>
<organism evidence="8">
    <name type="scientific">Fusarium oxysporum (strain Fo5176)</name>
    <name type="common">Fusarium vascular wilt</name>
    <dbReference type="NCBI Taxonomy" id="660025"/>
    <lineage>
        <taxon>Eukaryota</taxon>
        <taxon>Fungi</taxon>
        <taxon>Dikarya</taxon>
        <taxon>Ascomycota</taxon>
        <taxon>Pezizomycotina</taxon>
        <taxon>Sordariomycetes</taxon>
        <taxon>Hypocreomycetidae</taxon>
        <taxon>Hypocreales</taxon>
        <taxon>Nectriaceae</taxon>
        <taxon>Fusarium</taxon>
        <taxon>Fusarium oxysporum species complex</taxon>
    </lineage>
</organism>
<feature type="transmembrane region" description="Helical" evidence="6">
    <location>
        <begin position="72"/>
        <end position="96"/>
    </location>
</feature>
<evidence type="ECO:0000256" key="5">
    <source>
        <dbReference type="ARBA" id="ARBA00038359"/>
    </source>
</evidence>
<feature type="transmembrane region" description="Helical" evidence="6">
    <location>
        <begin position="175"/>
        <end position="194"/>
    </location>
</feature>
<protein>
    <recommendedName>
        <fullName evidence="7">Rhodopsin domain-containing protein</fullName>
    </recommendedName>
</protein>
<gene>
    <name evidence="8" type="ORF">FOXB_16615</name>
</gene>
<evidence type="ECO:0000256" key="4">
    <source>
        <dbReference type="ARBA" id="ARBA00023136"/>
    </source>
</evidence>